<organism evidence="2 3">
    <name type="scientific">Faucicola osloensis</name>
    <name type="common">Moraxella osloensis</name>
    <dbReference type="NCBI Taxonomy" id="34062"/>
    <lineage>
        <taxon>Bacteria</taxon>
        <taxon>Pseudomonadati</taxon>
        <taxon>Pseudomonadota</taxon>
        <taxon>Gammaproteobacteria</taxon>
        <taxon>Moraxellales</taxon>
        <taxon>Moraxellaceae</taxon>
        <taxon>Faucicola</taxon>
    </lineage>
</organism>
<gene>
    <name evidence="2" type="ORF">NP7_09190</name>
</gene>
<dbReference type="EMBL" id="CP024443">
    <property type="protein sequence ID" value="ATR79401.1"/>
    <property type="molecule type" value="Genomic_DNA"/>
</dbReference>
<feature type="domain" description="Tc1-like transposase DDE" evidence="1">
    <location>
        <begin position="18"/>
        <end position="154"/>
    </location>
</feature>
<dbReference type="Pfam" id="PF13358">
    <property type="entry name" value="DDE_3"/>
    <property type="match status" value="1"/>
</dbReference>
<proteinExistence type="predicted"/>
<dbReference type="RefSeq" id="WP_100270569.1">
    <property type="nucleotide sequence ID" value="NZ_CP024443.1"/>
</dbReference>
<dbReference type="InterPro" id="IPR038717">
    <property type="entry name" value="Tc1-like_DDE_dom"/>
</dbReference>
<dbReference type="InterPro" id="IPR036397">
    <property type="entry name" value="RNaseH_sf"/>
</dbReference>
<name>A0A2D2LWJ3_FAUOS</name>
<evidence type="ECO:0000313" key="3">
    <source>
        <dbReference type="Proteomes" id="UP000229340"/>
    </source>
</evidence>
<accession>A0A2D2LWJ3</accession>
<dbReference type="Gene3D" id="3.30.420.10">
    <property type="entry name" value="Ribonuclease H-like superfamily/Ribonuclease H"/>
    <property type="match status" value="1"/>
</dbReference>
<dbReference type="InterPro" id="IPR047655">
    <property type="entry name" value="Transpos_IS630-like"/>
</dbReference>
<dbReference type="Proteomes" id="UP000229340">
    <property type="component" value="Chromosome"/>
</dbReference>
<evidence type="ECO:0000313" key="2">
    <source>
        <dbReference type="EMBL" id="ATR79401.1"/>
    </source>
</evidence>
<reference evidence="3" key="1">
    <citation type="submission" date="2017-11" db="EMBL/GenBank/DDBJ databases">
        <title>Complete genome sequence of Moraxella osloensis NP7 isolated from human skin.</title>
        <authorList>
            <person name="Lee K."/>
            <person name="Lim J.Y."/>
            <person name="Hwang I."/>
        </authorList>
    </citation>
    <scope>NUCLEOTIDE SEQUENCE [LARGE SCALE GENOMIC DNA]</scope>
    <source>
        <strain evidence="3">NP7</strain>
    </source>
</reference>
<evidence type="ECO:0000259" key="1">
    <source>
        <dbReference type="Pfam" id="PF13358"/>
    </source>
</evidence>
<protein>
    <recommendedName>
        <fullName evidence="1">Tc1-like transposase DDE domain-containing protein</fullName>
    </recommendedName>
</protein>
<dbReference type="AlphaFoldDB" id="A0A2D2LWJ3"/>
<sequence length="184" mass="21153">MEQVTAILPEDTKLSDVDIWFQDETRIGQQGSITRIWHYRGKRPRVVRQQQFISTYLYGAVCPATGQSVGLIMPYANGECMKRHLQAISQAVPKGRHAVVVMDGAVWHKERYNLPNLTILKLPPYSPELNPIEQVWQYIKQHWLSNRCFDNYEAIVDAACQAWCNFAKQVATVKSLTARHWAVL</sequence>
<dbReference type="NCBIfam" id="NF033545">
    <property type="entry name" value="transpos_IS630"/>
    <property type="match status" value="1"/>
</dbReference>
<dbReference type="GO" id="GO:0003676">
    <property type="term" value="F:nucleic acid binding"/>
    <property type="evidence" value="ECO:0007669"/>
    <property type="project" value="InterPro"/>
</dbReference>